<protein>
    <submittedName>
        <fullName evidence="1">Uncharacterized protein</fullName>
    </submittedName>
</protein>
<gene>
    <name evidence="1" type="ORF">PFISCL1PPCAC_11174</name>
</gene>
<evidence type="ECO:0000313" key="2">
    <source>
        <dbReference type="Proteomes" id="UP001432322"/>
    </source>
</evidence>
<dbReference type="EMBL" id="BTSY01000003">
    <property type="protein sequence ID" value="GMT19877.1"/>
    <property type="molecule type" value="Genomic_DNA"/>
</dbReference>
<organism evidence="1 2">
    <name type="scientific">Pristionchus fissidentatus</name>
    <dbReference type="NCBI Taxonomy" id="1538716"/>
    <lineage>
        <taxon>Eukaryota</taxon>
        <taxon>Metazoa</taxon>
        <taxon>Ecdysozoa</taxon>
        <taxon>Nematoda</taxon>
        <taxon>Chromadorea</taxon>
        <taxon>Rhabditida</taxon>
        <taxon>Rhabditina</taxon>
        <taxon>Diplogasteromorpha</taxon>
        <taxon>Diplogasteroidea</taxon>
        <taxon>Neodiplogasteridae</taxon>
        <taxon>Pristionchus</taxon>
    </lineage>
</organism>
<name>A0AAV5VMD7_9BILA</name>
<proteinExistence type="predicted"/>
<dbReference type="Proteomes" id="UP001432322">
    <property type="component" value="Unassembled WGS sequence"/>
</dbReference>
<keyword evidence="2" id="KW-1185">Reference proteome</keyword>
<evidence type="ECO:0000313" key="1">
    <source>
        <dbReference type="EMBL" id="GMT19877.1"/>
    </source>
</evidence>
<reference evidence="1" key="1">
    <citation type="submission" date="2023-10" db="EMBL/GenBank/DDBJ databases">
        <title>Genome assembly of Pristionchus species.</title>
        <authorList>
            <person name="Yoshida K."/>
            <person name="Sommer R.J."/>
        </authorList>
    </citation>
    <scope>NUCLEOTIDE SEQUENCE</scope>
    <source>
        <strain evidence="1">RS5133</strain>
    </source>
</reference>
<comment type="caution">
    <text evidence="1">The sequence shown here is derived from an EMBL/GenBank/DDBJ whole genome shotgun (WGS) entry which is preliminary data.</text>
</comment>
<accession>A0AAV5VMD7</accession>
<sequence length="92" mass="10219">ESRLILLPCSFVAGVIELLDPVSNQICSVQANVRSLPQKRSKLSIIAVVSTIFVDHVGDLMNSVRLQVSLGSFSNMWNISNWLGKSFFRPEN</sequence>
<feature type="non-terminal residue" evidence="1">
    <location>
        <position position="1"/>
    </location>
</feature>
<dbReference type="AlphaFoldDB" id="A0AAV5VMD7"/>